<comment type="similarity">
    <text evidence="2">Belongs to the peptidase A24 family.</text>
</comment>
<comment type="caution">
    <text evidence="10">The sequence shown here is derived from an EMBL/GenBank/DDBJ whole genome shotgun (WGS) entry which is preliminary data.</text>
</comment>
<feature type="transmembrane region" description="Helical" evidence="7">
    <location>
        <begin position="6"/>
        <end position="28"/>
    </location>
</feature>
<evidence type="ECO:0000256" key="2">
    <source>
        <dbReference type="ARBA" id="ARBA00005801"/>
    </source>
</evidence>
<sequence length="278" mass="30041">MYFFVAAALFLLGASLGSFINVIALRLLSGESFLRGRSHCPACGSVLSWRELIPVVSFFVLRGRCRSCRAPISFRYLLVELAMGSYAAFLGASLFSSRLALPFPNFAAAFTGGEVFFYLLLYLAIGSLALILLLVDFDTKLILTALTRGMALAGIILIMAEFFSTPTELLLSPPLLQALLAAGIGLFFAGVWFFTSGRGMGLGDAELALALSLFLLYPRAILMLLAAFWAGALWGIGLMVFAGYDKKSQIPFGPFIILGFVVALFWGSALLPYLLPLI</sequence>
<feature type="transmembrane region" description="Helical" evidence="7">
    <location>
        <begin position="115"/>
        <end position="135"/>
    </location>
</feature>
<evidence type="ECO:0000313" key="11">
    <source>
        <dbReference type="Proteomes" id="UP000724148"/>
    </source>
</evidence>
<dbReference type="Pfam" id="PF01478">
    <property type="entry name" value="Peptidase_A24"/>
    <property type="match status" value="1"/>
</dbReference>
<keyword evidence="5 7" id="KW-1133">Transmembrane helix</keyword>
<evidence type="ECO:0000256" key="4">
    <source>
        <dbReference type="ARBA" id="ARBA00022692"/>
    </source>
</evidence>
<evidence type="ECO:0000256" key="7">
    <source>
        <dbReference type="SAM" id="Phobius"/>
    </source>
</evidence>
<accession>A0A931SC27</accession>
<evidence type="ECO:0000313" key="10">
    <source>
        <dbReference type="EMBL" id="MBI2097170.1"/>
    </source>
</evidence>
<protein>
    <submittedName>
        <fullName evidence="10">Prepilin peptidase</fullName>
    </submittedName>
</protein>
<comment type="subcellular location">
    <subcellularLocation>
        <location evidence="1">Cell membrane</location>
        <topology evidence="1">Multi-pass membrane protein</topology>
    </subcellularLocation>
</comment>
<keyword evidence="6 7" id="KW-0472">Membrane</keyword>
<dbReference type="GO" id="GO:0005886">
    <property type="term" value="C:plasma membrane"/>
    <property type="evidence" value="ECO:0007669"/>
    <property type="project" value="UniProtKB-SubCell"/>
</dbReference>
<feature type="transmembrane region" description="Helical" evidence="7">
    <location>
        <begin position="207"/>
        <end position="232"/>
    </location>
</feature>
<dbReference type="EMBL" id="JACOZA010000083">
    <property type="protein sequence ID" value="MBI2097170.1"/>
    <property type="molecule type" value="Genomic_DNA"/>
</dbReference>
<evidence type="ECO:0000256" key="5">
    <source>
        <dbReference type="ARBA" id="ARBA00022989"/>
    </source>
</evidence>
<feature type="transmembrane region" description="Helical" evidence="7">
    <location>
        <begin position="76"/>
        <end position="95"/>
    </location>
</feature>
<evidence type="ECO:0000259" key="9">
    <source>
        <dbReference type="Pfam" id="PF06750"/>
    </source>
</evidence>
<evidence type="ECO:0000256" key="1">
    <source>
        <dbReference type="ARBA" id="ARBA00004651"/>
    </source>
</evidence>
<evidence type="ECO:0000256" key="3">
    <source>
        <dbReference type="ARBA" id="ARBA00022475"/>
    </source>
</evidence>
<proteinExistence type="inferred from homology"/>
<dbReference type="GO" id="GO:0004190">
    <property type="term" value="F:aspartic-type endopeptidase activity"/>
    <property type="evidence" value="ECO:0007669"/>
    <property type="project" value="InterPro"/>
</dbReference>
<dbReference type="Proteomes" id="UP000724148">
    <property type="component" value="Unassembled WGS sequence"/>
</dbReference>
<feature type="transmembrane region" description="Helical" evidence="7">
    <location>
        <begin position="175"/>
        <end position="195"/>
    </location>
</feature>
<evidence type="ECO:0000256" key="6">
    <source>
        <dbReference type="ARBA" id="ARBA00023136"/>
    </source>
</evidence>
<dbReference type="PANTHER" id="PTHR30487">
    <property type="entry name" value="TYPE 4 PREPILIN-LIKE PROTEINS LEADER PEPTIDE-PROCESSING ENZYME"/>
    <property type="match status" value="1"/>
</dbReference>
<name>A0A931SC27_9BACT</name>
<dbReference type="InterPro" id="IPR010627">
    <property type="entry name" value="Prepilin_pept_A24_N"/>
</dbReference>
<dbReference type="Pfam" id="PF06750">
    <property type="entry name" value="A24_N_bact"/>
    <property type="match status" value="1"/>
</dbReference>
<feature type="transmembrane region" description="Helical" evidence="7">
    <location>
        <begin position="252"/>
        <end position="275"/>
    </location>
</feature>
<feature type="domain" description="Prepilin peptidase A24 N-terminal" evidence="9">
    <location>
        <begin position="11"/>
        <end position="90"/>
    </location>
</feature>
<reference evidence="10" key="1">
    <citation type="submission" date="2020-07" db="EMBL/GenBank/DDBJ databases">
        <title>Huge and variable diversity of episymbiotic CPR bacteria and DPANN archaea in groundwater ecosystems.</title>
        <authorList>
            <person name="He C.Y."/>
            <person name="Keren R."/>
            <person name="Whittaker M."/>
            <person name="Farag I.F."/>
            <person name="Doudna J."/>
            <person name="Cate J.H.D."/>
            <person name="Banfield J.F."/>
        </authorList>
    </citation>
    <scope>NUCLEOTIDE SEQUENCE</scope>
    <source>
        <strain evidence="10">NC_groundwater_193_Ag_S-0.1um_51_7</strain>
    </source>
</reference>
<feature type="domain" description="Prepilin type IV endopeptidase peptidase" evidence="8">
    <location>
        <begin position="125"/>
        <end position="236"/>
    </location>
</feature>
<dbReference type="InterPro" id="IPR000045">
    <property type="entry name" value="Prepilin_IV_endopep_pep"/>
</dbReference>
<gene>
    <name evidence="10" type="ORF">HYT40_03435</name>
</gene>
<evidence type="ECO:0000259" key="8">
    <source>
        <dbReference type="Pfam" id="PF01478"/>
    </source>
</evidence>
<dbReference type="GO" id="GO:0006465">
    <property type="term" value="P:signal peptide processing"/>
    <property type="evidence" value="ECO:0007669"/>
    <property type="project" value="TreeGrafter"/>
</dbReference>
<dbReference type="InterPro" id="IPR050882">
    <property type="entry name" value="Prepilin_peptidase/N-MTase"/>
</dbReference>
<keyword evidence="3" id="KW-1003">Cell membrane</keyword>
<dbReference type="AlphaFoldDB" id="A0A931SC27"/>
<organism evidence="10 11">
    <name type="scientific">Candidatus Sungiibacteriota bacterium</name>
    <dbReference type="NCBI Taxonomy" id="2750080"/>
    <lineage>
        <taxon>Bacteria</taxon>
        <taxon>Candidatus Sungiibacteriota</taxon>
    </lineage>
</organism>
<dbReference type="PANTHER" id="PTHR30487:SF0">
    <property type="entry name" value="PREPILIN LEADER PEPTIDASE_N-METHYLTRANSFERASE-RELATED"/>
    <property type="match status" value="1"/>
</dbReference>
<feature type="transmembrane region" description="Helical" evidence="7">
    <location>
        <begin position="142"/>
        <end position="163"/>
    </location>
</feature>
<keyword evidence="4 7" id="KW-0812">Transmembrane</keyword>